<name>A0AAD8NNM6_TARER</name>
<dbReference type="GO" id="GO:0003690">
    <property type="term" value="F:double-stranded DNA binding"/>
    <property type="evidence" value="ECO:0007669"/>
    <property type="project" value="TreeGrafter"/>
</dbReference>
<evidence type="ECO:0000256" key="1">
    <source>
        <dbReference type="ARBA" id="ARBA00004286"/>
    </source>
</evidence>
<dbReference type="PROSITE" id="PS51015">
    <property type="entry name" value="YDG"/>
    <property type="match status" value="1"/>
</dbReference>
<gene>
    <name evidence="5" type="ORF">QVD17_31178</name>
</gene>
<protein>
    <recommendedName>
        <fullName evidence="4">YDG domain-containing protein</fullName>
    </recommendedName>
</protein>
<comment type="subcellular location">
    <subcellularLocation>
        <location evidence="1">Chromosome</location>
    </subcellularLocation>
    <subcellularLocation>
        <location evidence="3">Nucleus</location>
    </subcellularLocation>
</comment>
<dbReference type="GO" id="GO:0042054">
    <property type="term" value="F:histone methyltransferase activity"/>
    <property type="evidence" value="ECO:0007669"/>
    <property type="project" value="TreeGrafter"/>
</dbReference>
<evidence type="ECO:0000256" key="3">
    <source>
        <dbReference type="PROSITE-ProRule" id="PRU00358"/>
    </source>
</evidence>
<dbReference type="Gene3D" id="2.30.280.10">
    <property type="entry name" value="SRA-YDG"/>
    <property type="match status" value="1"/>
</dbReference>
<dbReference type="GO" id="GO:0005634">
    <property type="term" value="C:nucleus"/>
    <property type="evidence" value="ECO:0007669"/>
    <property type="project" value="UniProtKB-SubCell"/>
</dbReference>
<sequence>MELQKMTSETVIPRKRALDNSYISKLEELLKHRKLVPAIRDFPPGCGINEEEEQQQKPVKIVNKVHFETESRCIRKEIEGNKACFVSKPPAKVKFLDSTCMKVGFDQKPKVTTAIGMQRKNLDSNNRRMTSDGKDDKLKGFEHKEMVRNKSYLDSRSTSKVKYWEPSSLKEAEAKKSEVRTGNVSRKDDVMREKIKEAIRLYDEVYEQFRQENRLKPKGEKISPFNIPINVCNIVKQKLKWKHPEKVLGPVCGVEIGDKFNCRALVKMVGLHYQLQSGIDYANIKGQNVAISIVDSHRYSNESGSSEKLVYSGHGGNGAAGFKGDKGPTEDQKLEKGNLAMKNSMDKKNPLRVIKKLEGFEKNGVFVYDGLYTVDDYTRDKNEQGNIVFKFHLNRIPGQPSLYRMLNGSR</sequence>
<dbReference type="Proteomes" id="UP001229421">
    <property type="component" value="Unassembled WGS sequence"/>
</dbReference>
<proteinExistence type="predicted"/>
<dbReference type="SMART" id="SM00466">
    <property type="entry name" value="SRA"/>
    <property type="match status" value="1"/>
</dbReference>
<dbReference type="InterPro" id="IPR036987">
    <property type="entry name" value="SRA-YDG_sf"/>
</dbReference>
<keyword evidence="6" id="KW-1185">Reference proteome</keyword>
<comment type="caution">
    <text evidence="5">The sequence shown here is derived from an EMBL/GenBank/DDBJ whole genome shotgun (WGS) entry which is preliminary data.</text>
</comment>
<keyword evidence="2 3" id="KW-0539">Nucleus</keyword>
<dbReference type="GO" id="GO:0005694">
    <property type="term" value="C:chromosome"/>
    <property type="evidence" value="ECO:0007669"/>
    <property type="project" value="UniProtKB-SubCell"/>
</dbReference>
<dbReference type="SUPFAM" id="SSF88697">
    <property type="entry name" value="PUA domain-like"/>
    <property type="match status" value="1"/>
</dbReference>
<dbReference type="AlphaFoldDB" id="A0AAD8NNM6"/>
<evidence type="ECO:0000256" key="2">
    <source>
        <dbReference type="ARBA" id="ARBA00023242"/>
    </source>
</evidence>
<accession>A0AAD8NNM6</accession>
<dbReference type="InterPro" id="IPR015947">
    <property type="entry name" value="PUA-like_sf"/>
</dbReference>
<dbReference type="InterPro" id="IPR051357">
    <property type="entry name" value="H3K9_HMTase_SUVAR3-9"/>
</dbReference>
<feature type="domain" description="YDG" evidence="4">
    <location>
        <begin position="249"/>
        <end position="395"/>
    </location>
</feature>
<evidence type="ECO:0000313" key="6">
    <source>
        <dbReference type="Proteomes" id="UP001229421"/>
    </source>
</evidence>
<dbReference type="PANTHER" id="PTHR45660:SF46">
    <property type="entry name" value="HISTONE-LYSINE N-METHYLTRANSFERASE, H3 LYSINE-9 SPECIFIC SUVH6"/>
    <property type="match status" value="1"/>
</dbReference>
<evidence type="ECO:0000259" key="4">
    <source>
        <dbReference type="PROSITE" id="PS51015"/>
    </source>
</evidence>
<dbReference type="Pfam" id="PF02182">
    <property type="entry name" value="SAD_SRA"/>
    <property type="match status" value="1"/>
</dbReference>
<dbReference type="EMBL" id="JAUHHV010000008">
    <property type="protein sequence ID" value="KAK1415397.1"/>
    <property type="molecule type" value="Genomic_DNA"/>
</dbReference>
<organism evidence="5 6">
    <name type="scientific">Tagetes erecta</name>
    <name type="common">African marigold</name>
    <dbReference type="NCBI Taxonomy" id="13708"/>
    <lineage>
        <taxon>Eukaryota</taxon>
        <taxon>Viridiplantae</taxon>
        <taxon>Streptophyta</taxon>
        <taxon>Embryophyta</taxon>
        <taxon>Tracheophyta</taxon>
        <taxon>Spermatophyta</taxon>
        <taxon>Magnoliopsida</taxon>
        <taxon>eudicotyledons</taxon>
        <taxon>Gunneridae</taxon>
        <taxon>Pentapetalae</taxon>
        <taxon>asterids</taxon>
        <taxon>campanulids</taxon>
        <taxon>Asterales</taxon>
        <taxon>Asteraceae</taxon>
        <taxon>Asteroideae</taxon>
        <taxon>Heliantheae alliance</taxon>
        <taxon>Tageteae</taxon>
        <taxon>Tagetes</taxon>
    </lineage>
</organism>
<dbReference type="InterPro" id="IPR003105">
    <property type="entry name" value="SRA_YDG"/>
</dbReference>
<reference evidence="5" key="1">
    <citation type="journal article" date="2023" name="bioRxiv">
        <title>Improved chromosome-level genome assembly for marigold (Tagetes erecta).</title>
        <authorList>
            <person name="Jiang F."/>
            <person name="Yuan L."/>
            <person name="Wang S."/>
            <person name="Wang H."/>
            <person name="Xu D."/>
            <person name="Wang A."/>
            <person name="Fan W."/>
        </authorList>
    </citation>
    <scope>NUCLEOTIDE SEQUENCE</scope>
    <source>
        <strain evidence="5">WSJ</strain>
        <tissue evidence="5">Leaf</tissue>
    </source>
</reference>
<evidence type="ECO:0000313" key="5">
    <source>
        <dbReference type="EMBL" id="KAK1415397.1"/>
    </source>
</evidence>
<dbReference type="PANTHER" id="PTHR45660">
    <property type="entry name" value="HISTONE-LYSINE N-METHYLTRANSFERASE SETMAR"/>
    <property type="match status" value="1"/>
</dbReference>